<dbReference type="Proteomes" id="UP000011014">
    <property type="component" value="Unassembled WGS sequence"/>
</dbReference>
<evidence type="ECO:0000313" key="2">
    <source>
        <dbReference type="EMBL" id="CBY38444.1"/>
    </source>
</evidence>
<dbReference type="AlphaFoldDB" id="E4YSK5"/>
<organism evidence="2">
    <name type="scientific">Oikopleura dioica</name>
    <name type="common">Tunicate</name>
    <dbReference type="NCBI Taxonomy" id="34765"/>
    <lineage>
        <taxon>Eukaryota</taxon>
        <taxon>Metazoa</taxon>
        <taxon>Chordata</taxon>
        <taxon>Tunicata</taxon>
        <taxon>Appendicularia</taxon>
        <taxon>Copelata</taxon>
        <taxon>Oikopleuridae</taxon>
        <taxon>Oikopleura</taxon>
    </lineage>
</organism>
<proteinExistence type="predicted"/>
<name>E4YSK5_OIKDI</name>
<feature type="region of interest" description="Disordered" evidence="1">
    <location>
        <begin position="99"/>
        <end position="119"/>
    </location>
</feature>
<accession>E4YSK5</accession>
<sequence length="206" mass="23547">MIEKNANNELSLIAEESSIPEIDESKENSVISEPLIYHRPLVHFRPVSLPEKTRRLSRRFSKVLFGKTRRHTMAELVEDRTSRRASFIFDRESTQNAPAHPASFLGRNRSDSVTSGTTAADGRRGSLLFGVRRNSSVRALADSKFRSAVKNTIMVELSQPLIIFSIRSYVANNISRTWLDLYCQSRTFTFRNNGQQCFLSPDSEWF</sequence>
<gene>
    <name evidence="2" type="ORF">GSOID_T00032388001</name>
</gene>
<evidence type="ECO:0000256" key="1">
    <source>
        <dbReference type="SAM" id="MobiDB-lite"/>
    </source>
</evidence>
<reference evidence="2" key="1">
    <citation type="journal article" date="2010" name="Science">
        <title>Plasticity of animal genome architecture unmasked by rapid evolution of a pelagic tunicate.</title>
        <authorList>
            <person name="Denoeud F."/>
            <person name="Henriet S."/>
            <person name="Mungpakdee S."/>
            <person name="Aury J.M."/>
            <person name="Da Silva C."/>
            <person name="Brinkmann H."/>
            <person name="Mikhaleva J."/>
            <person name="Olsen L.C."/>
            <person name="Jubin C."/>
            <person name="Canestro C."/>
            <person name="Bouquet J.M."/>
            <person name="Danks G."/>
            <person name="Poulain J."/>
            <person name="Campsteijn C."/>
            <person name="Adamski M."/>
            <person name="Cross I."/>
            <person name="Yadetie F."/>
            <person name="Muffato M."/>
            <person name="Louis A."/>
            <person name="Butcher S."/>
            <person name="Tsagkogeorga G."/>
            <person name="Konrad A."/>
            <person name="Singh S."/>
            <person name="Jensen M.F."/>
            <person name="Cong E.H."/>
            <person name="Eikeseth-Otteraa H."/>
            <person name="Noel B."/>
            <person name="Anthouard V."/>
            <person name="Porcel B.M."/>
            <person name="Kachouri-Lafond R."/>
            <person name="Nishino A."/>
            <person name="Ugolini M."/>
            <person name="Chourrout P."/>
            <person name="Nishida H."/>
            <person name="Aasland R."/>
            <person name="Huzurbazar S."/>
            <person name="Westhof E."/>
            <person name="Delsuc F."/>
            <person name="Lehrach H."/>
            <person name="Reinhardt R."/>
            <person name="Weissenbach J."/>
            <person name="Roy S.W."/>
            <person name="Artiguenave F."/>
            <person name="Postlethwait J.H."/>
            <person name="Manak J.R."/>
            <person name="Thompson E.M."/>
            <person name="Jaillon O."/>
            <person name="Du Pasquier L."/>
            <person name="Boudinot P."/>
            <person name="Liberles D.A."/>
            <person name="Volff J.N."/>
            <person name="Philippe H."/>
            <person name="Lenhard B."/>
            <person name="Roest Crollius H."/>
            <person name="Wincker P."/>
            <person name="Chourrout D."/>
        </authorList>
    </citation>
    <scope>NUCLEOTIDE SEQUENCE [LARGE SCALE GENOMIC DNA]</scope>
</reference>
<dbReference type="EMBL" id="FN655221">
    <property type="protein sequence ID" value="CBY38444.1"/>
    <property type="molecule type" value="Genomic_DNA"/>
</dbReference>
<protein>
    <submittedName>
        <fullName evidence="2">Uncharacterized protein</fullName>
    </submittedName>
</protein>